<reference evidence="1 2" key="1">
    <citation type="submission" date="2020-10" db="EMBL/GenBank/DDBJ databases">
        <title>Sequencing the genomes of 1000 actinobacteria strains.</title>
        <authorList>
            <person name="Klenk H.-P."/>
        </authorList>
    </citation>
    <scope>NUCLEOTIDE SEQUENCE [LARGE SCALE GENOMIC DNA]</scope>
    <source>
        <strain evidence="1 2">DSM 44653</strain>
    </source>
</reference>
<organism evidence="1 2">
    <name type="scientific">Amycolatopsis lexingtonensis</name>
    <dbReference type="NCBI Taxonomy" id="218822"/>
    <lineage>
        <taxon>Bacteria</taxon>
        <taxon>Bacillati</taxon>
        <taxon>Actinomycetota</taxon>
        <taxon>Actinomycetes</taxon>
        <taxon>Pseudonocardiales</taxon>
        <taxon>Pseudonocardiaceae</taxon>
        <taxon>Amycolatopsis</taxon>
    </lineage>
</organism>
<sequence length="38" mass="4123">MKPTDADADDAPARQRSHDLLAAAADVLMTALLSWTPW</sequence>
<keyword evidence="2" id="KW-1185">Reference proteome</keyword>
<gene>
    <name evidence="1" type="ORF">H4696_003429</name>
</gene>
<proteinExistence type="predicted"/>
<dbReference type="EMBL" id="JADBEG010000001">
    <property type="protein sequence ID" value="MBE1496329.1"/>
    <property type="molecule type" value="Genomic_DNA"/>
</dbReference>
<protein>
    <submittedName>
        <fullName evidence="1">Uncharacterized protein</fullName>
    </submittedName>
</protein>
<dbReference type="Proteomes" id="UP000631670">
    <property type="component" value="Unassembled WGS sequence"/>
</dbReference>
<evidence type="ECO:0000313" key="2">
    <source>
        <dbReference type="Proteomes" id="UP000631670"/>
    </source>
</evidence>
<name>A0ABR9HZJ2_9PSEU</name>
<accession>A0ABR9HZJ2</accession>
<comment type="caution">
    <text evidence="1">The sequence shown here is derived from an EMBL/GenBank/DDBJ whole genome shotgun (WGS) entry which is preliminary data.</text>
</comment>
<evidence type="ECO:0000313" key="1">
    <source>
        <dbReference type="EMBL" id="MBE1496329.1"/>
    </source>
</evidence>